<keyword evidence="8" id="KW-0378">Hydrolase</keyword>
<dbReference type="InterPro" id="IPR001930">
    <property type="entry name" value="Peptidase_M1"/>
</dbReference>
<evidence type="ECO:0000256" key="2">
    <source>
        <dbReference type="ARBA" id="ARBA00001947"/>
    </source>
</evidence>
<comment type="cofactor">
    <cofactor evidence="2">
        <name>Zn(2+)</name>
        <dbReference type="ChEBI" id="CHEBI:29105"/>
    </cofactor>
</comment>
<dbReference type="Proteomes" id="UP001596977">
    <property type="component" value="Unassembled WGS sequence"/>
</dbReference>
<feature type="domain" description="Peptidase M1 alanyl aminopeptidase C-terminal" evidence="12">
    <location>
        <begin position="535"/>
        <end position="853"/>
    </location>
</feature>
<dbReference type="PANTHER" id="PTHR46322">
    <property type="entry name" value="PUROMYCIN-SENSITIVE AMINOPEPTIDASE"/>
    <property type="match status" value="1"/>
</dbReference>
<keyword evidence="10" id="KW-0482">Metalloprotease</keyword>
<evidence type="ECO:0000259" key="13">
    <source>
        <dbReference type="Pfam" id="PF17900"/>
    </source>
</evidence>
<dbReference type="Pfam" id="PF17432">
    <property type="entry name" value="DUF3458_C"/>
    <property type="match status" value="1"/>
</dbReference>
<keyword evidence="6" id="KW-0645">Protease</keyword>
<accession>A0ABW3H7D2</accession>
<evidence type="ECO:0000256" key="4">
    <source>
        <dbReference type="ARBA" id="ARBA00012564"/>
    </source>
</evidence>
<dbReference type="PANTHER" id="PTHR46322:SF1">
    <property type="entry name" value="PUROMYCIN-SENSITIVE AMINOPEPTIDASE"/>
    <property type="match status" value="1"/>
</dbReference>
<dbReference type="InterPro" id="IPR045357">
    <property type="entry name" value="Aminopeptidase_N-like_N"/>
</dbReference>
<comment type="similarity">
    <text evidence="3">Belongs to the peptidase M1 family.</text>
</comment>
<feature type="domain" description="Aminopeptidase N-like N-terminal" evidence="13">
    <location>
        <begin position="22"/>
        <end position="181"/>
    </location>
</feature>
<evidence type="ECO:0000256" key="3">
    <source>
        <dbReference type="ARBA" id="ARBA00010136"/>
    </source>
</evidence>
<evidence type="ECO:0000256" key="10">
    <source>
        <dbReference type="ARBA" id="ARBA00023049"/>
    </source>
</evidence>
<dbReference type="InterPro" id="IPR012779">
    <property type="entry name" value="Peptidase_M1_pepN"/>
</dbReference>
<reference evidence="15" key="1">
    <citation type="journal article" date="2019" name="Int. J. Syst. Evol. Microbiol.">
        <title>The Global Catalogue of Microorganisms (GCM) 10K type strain sequencing project: providing services to taxonomists for standard genome sequencing and annotation.</title>
        <authorList>
            <consortium name="The Broad Institute Genomics Platform"/>
            <consortium name="The Broad Institute Genome Sequencing Center for Infectious Disease"/>
            <person name="Wu L."/>
            <person name="Ma J."/>
        </authorList>
    </citation>
    <scope>NUCLEOTIDE SEQUENCE [LARGE SCALE GENOMIC DNA]</scope>
    <source>
        <strain evidence="15">CCUG 62982</strain>
    </source>
</reference>
<organism evidence="14 15">
    <name type="scientific">Sphingomonas canadensis</name>
    <dbReference type="NCBI Taxonomy" id="1219257"/>
    <lineage>
        <taxon>Bacteria</taxon>
        <taxon>Pseudomonadati</taxon>
        <taxon>Pseudomonadota</taxon>
        <taxon>Alphaproteobacteria</taxon>
        <taxon>Sphingomonadales</taxon>
        <taxon>Sphingomonadaceae</taxon>
        <taxon>Sphingomonas</taxon>
    </lineage>
</organism>
<keyword evidence="9" id="KW-0862">Zinc</keyword>
<evidence type="ECO:0000313" key="14">
    <source>
        <dbReference type="EMBL" id="MFD0947401.1"/>
    </source>
</evidence>
<evidence type="ECO:0000256" key="7">
    <source>
        <dbReference type="ARBA" id="ARBA00022723"/>
    </source>
</evidence>
<dbReference type="InterPro" id="IPR037144">
    <property type="entry name" value="Peptidase_M1_pepN_C_sf"/>
</dbReference>
<feature type="domain" description="Peptidase M1 membrane alanine aminopeptidase" evidence="11">
    <location>
        <begin position="220"/>
        <end position="427"/>
    </location>
</feature>
<dbReference type="Pfam" id="PF17900">
    <property type="entry name" value="Peptidase_M1_N"/>
    <property type="match status" value="1"/>
</dbReference>
<dbReference type="Pfam" id="PF01433">
    <property type="entry name" value="Peptidase_M1"/>
    <property type="match status" value="1"/>
</dbReference>
<dbReference type="EMBL" id="JBHTJG010000006">
    <property type="protein sequence ID" value="MFD0947401.1"/>
    <property type="molecule type" value="Genomic_DNA"/>
</dbReference>
<keyword evidence="7" id="KW-0479">Metal-binding</keyword>
<name>A0ABW3H7D2_9SPHN</name>
<keyword evidence="14" id="KW-0031">Aminopeptidase</keyword>
<sequence>MPTRADYRPPACDAGEVALWFDLDARETRVRAECSFRRNPAAAPGEPLVLHWRDMEIASLTVDGVAQAVGGRSGELAVVPRGETLTVSAEVVLDPAANTSLQGLYPAGAALVTHCEPEGFRRIIPFPDRPDVLVRMTATLAGSRADFPVLLSNGEREAEGAAPGGRHWVRWRDPVPKPCYLFALAAGPFETIEDRHVTRSGRTIALAAHVLNGPAERARFALDCLRSVMAWEERRLGREYDLDTYNIAVFSPLAFHAMENKGLNFFDESVGLVDPETATDLDRLGVEINVAHEYLHHWTGNRVPCRDWFELCLKEGLTTLRHQLYAEERHGPAMRLWPLRVFRTQQLPEDLGPSARPARPPEYAEPFNLYTPTAYIKSAEIFRMISELTGAEGFARGLNRFLDACDGRPARIEDALREIGAGAGVDLGGFLAWFETPGALAVAAEPLAEDVLGRPGMAVRRAGGAGDSRPLPLGRMDPDVEQVDAEVGEQTRIGGVPVLHGRSAELRWPADGRAAPMLFDGVSAPVILRERRGDAALAAAMTGGGDPCRRWDASQQLATRAIAAVLAGAAAEDAAHGLAGALGEVLARAADDPAMAAELIALPEPRALLEPLDFPDPEALHAAWSAVRGALGGMLDGALQRARAAVPAPPPDSHGPAAIGARALGNAALELWLAGGGAAAEAAARAQFAAAQSPNQEVAALRMLTRTHGGPDPALAETARRRWERRPALLRRWFEIQALRPAADTAETVRTLLRDPAFDAGDVAQARSLCSAFFVHNLRGFHDSGGGGYALLGEVLRDLDARNPVVAAWLLRSTDLGNWRRFAGPRGEAMRALLDGLAGACSAALADIVGRFLE</sequence>
<evidence type="ECO:0000256" key="1">
    <source>
        <dbReference type="ARBA" id="ARBA00000098"/>
    </source>
</evidence>
<keyword evidence="15" id="KW-1185">Reference proteome</keyword>
<evidence type="ECO:0000256" key="5">
    <source>
        <dbReference type="ARBA" id="ARBA00015611"/>
    </source>
</evidence>
<proteinExistence type="inferred from homology"/>
<dbReference type="RefSeq" id="WP_264944809.1">
    <property type="nucleotide sequence ID" value="NZ_JAPDRA010000006.1"/>
</dbReference>
<dbReference type="Gene3D" id="2.60.40.1730">
    <property type="entry name" value="tricorn interacting facor f3 domain"/>
    <property type="match status" value="1"/>
</dbReference>
<dbReference type="EC" id="3.4.11.2" evidence="4"/>
<dbReference type="Gene3D" id="3.30.2010.30">
    <property type="match status" value="1"/>
</dbReference>
<dbReference type="GO" id="GO:0004177">
    <property type="term" value="F:aminopeptidase activity"/>
    <property type="evidence" value="ECO:0007669"/>
    <property type="project" value="UniProtKB-KW"/>
</dbReference>
<evidence type="ECO:0000256" key="6">
    <source>
        <dbReference type="ARBA" id="ARBA00022670"/>
    </source>
</evidence>
<dbReference type="InterPro" id="IPR014782">
    <property type="entry name" value="Peptidase_M1_dom"/>
</dbReference>
<dbReference type="InterPro" id="IPR042097">
    <property type="entry name" value="Aminopeptidase_N-like_N_sf"/>
</dbReference>
<dbReference type="PRINTS" id="PR00756">
    <property type="entry name" value="ALADIPTASE"/>
</dbReference>
<dbReference type="Gene3D" id="1.10.390.10">
    <property type="entry name" value="Neutral Protease Domain 2"/>
    <property type="match status" value="1"/>
</dbReference>
<evidence type="ECO:0000259" key="11">
    <source>
        <dbReference type="Pfam" id="PF01433"/>
    </source>
</evidence>
<dbReference type="InterPro" id="IPR027268">
    <property type="entry name" value="Peptidase_M4/M1_CTD_sf"/>
</dbReference>
<dbReference type="Gene3D" id="1.25.50.10">
    <property type="entry name" value="Peptidase M1, alanyl aminopeptidase, C-terminal domain"/>
    <property type="match status" value="1"/>
</dbReference>
<evidence type="ECO:0000256" key="9">
    <source>
        <dbReference type="ARBA" id="ARBA00022833"/>
    </source>
</evidence>
<dbReference type="SUPFAM" id="SSF63737">
    <property type="entry name" value="Leukotriene A4 hydrolase N-terminal domain"/>
    <property type="match status" value="1"/>
</dbReference>
<evidence type="ECO:0000256" key="8">
    <source>
        <dbReference type="ARBA" id="ARBA00022801"/>
    </source>
</evidence>
<dbReference type="SUPFAM" id="SSF55486">
    <property type="entry name" value="Metalloproteases ('zincins'), catalytic domain"/>
    <property type="match status" value="1"/>
</dbReference>
<evidence type="ECO:0000259" key="12">
    <source>
        <dbReference type="Pfam" id="PF17432"/>
    </source>
</evidence>
<protein>
    <recommendedName>
        <fullName evidence="5">Aminopeptidase N</fullName>
        <ecNumber evidence="4">3.4.11.2</ecNumber>
    </recommendedName>
</protein>
<evidence type="ECO:0000313" key="15">
    <source>
        <dbReference type="Proteomes" id="UP001596977"/>
    </source>
</evidence>
<comment type="caution">
    <text evidence="14">The sequence shown here is derived from an EMBL/GenBank/DDBJ whole genome shotgun (WGS) entry which is preliminary data.</text>
</comment>
<gene>
    <name evidence="14" type="ORF">ACFQ1E_13710</name>
</gene>
<dbReference type="InterPro" id="IPR024601">
    <property type="entry name" value="Peptidase_M1_pepN_C"/>
</dbReference>
<comment type="catalytic activity">
    <reaction evidence="1">
        <text>Release of an N-terminal amino acid, Xaa-|-Yaa- from a peptide, amide or arylamide. Xaa is preferably Ala, but may be most amino acids including Pro (slow action). When a terminal hydrophobic residue is followed by a prolyl residue, the two may be released as an intact Xaa-Pro dipeptide.</text>
        <dbReference type="EC" id="3.4.11.2"/>
    </reaction>
</comment>